<organism evidence="5 6">
    <name type="scientific">Apiospora rasikravindrae</name>
    <dbReference type="NCBI Taxonomy" id="990691"/>
    <lineage>
        <taxon>Eukaryota</taxon>
        <taxon>Fungi</taxon>
        <taxon>Dikarya</taxon>
        <taxon>Ascomycota</taxon>
        <taxon>Pezizomycotina</taxon>
        <taxon>Sordariomycetes</taxon>
        <taxon>Xylariomycetidae</taxon>
        <taxon>Amphisphaeriales</taxon>
        <taxon>Apiosporaceae</taxon>
        <taxon>Apiospora</taxon>
    </lineage>
</organism>
<protein>
    <submittedName>
        <fullName evidence="5">WSC domain-containing protein</fullName>
    </submittedName>
</protein>
<feature type="domain" description="WSC" evidence="4">
    <location>
        <begin position="1171"/>
        <end position="1262"/>
    </location>
</feature>
<dbReference type="InterPro" id="IPR002889">
    <property type="entry name" value="WSC_carb-bd"/>
</dbReference>
<evidence type="ECO:0000313" key="5">
    <source>
        <dbReference type="EMBL" id="KAK8051837.1"/>
    </source>
</evidence>
<dbReference type="InterPro" id="IPR051589">
    <property type="entry name" value="Sialate-O-sulfotransferase"/>
</dbReference>
<dbReference type="Proteomes" id="UP001444661">
    <property type="component" value="Unassembled WGS sequence"/>
</dbReference>
<dbReference type="Pfam" id="PF01822">
    <property type="entry name" value="WSC"/>
    <property type="match status" value="5"/>
</dbReference>
<comment type="caution">
    <text evidence="5">The sequence shown here is derived from an EMBL/GenBank/DDBJ whole genome shotgun (WGS) entry which is preliminary data.</text>
</comment>
<reference evidence="5 6" key="1">
    <citation type="submission" date="2023-01" db="EMBL/GenBank/DDBJ databases">
        <title>Analysis of 21 Apiospora genomes using comparative genomics revels a genus with tremendous synthesis potential of carbohydrate active enzymes and secondary metabolites.</title>
        <authorList>
            <person name="Sorensen T."/>
        </authorList>
    </citation>
    <scope>NUCLEOTIDE SEQUENCE [LARGE SCALE GENOMIC DNA]</scope>
    <source>
        <strain evidence="5 6">CBS 33761</strain>
    </source>
</reference>
<gene>
    <name evidence="5" type="ORF">PG993_003222</name>
</gene>
<dbReference type="SMART" id="SM00321">
    <property type="entry name" value="WSC"/>
    <property type="match status" value="5"/>
</dbReference>
<keyword evidence="6" id="KW-1185">Reference proteome</keyword>
<sequence>MTLPSLFTWAIALVLSSCLLHGVDGFASTDTITWGGDNSRTGYQDNHNMDPDIVGSSQFGQLFRTKLPGNYNNLGPESTFAQPLVYTLNKDNKQYVYILTNQNNLYQLEAKTGVIVNQRNLHIPFLTSDLDGCVDINPTVGVTGTGVIDPTTETMYFTSKTYKQGYTKGRLNGEYWFHAVDLNTLQDRAGFPKSMEGIIFRNNPNRMFISGNQHQRPGLLHAGKYIYAGFASHCVQYNFTGAILGWDKDTGNLVEAFATEGGNEKNTVPGGGVWMSGGGLAYEAGSMYFATGNGYASQLKNTPVQGRTPPTALEEAAVNARINDDGTITPIDFFMPWEKVDLDGADKDLGTTPLQLLPSSKFSCPNTKRIGIVTGKSGKTYWLNLDNLGGYQMGPNQFDAVPQQFLNENSVYAGAGVMPLDAGYVYINVIKYKTHVWKFGCDANGNVAFTRAGDTAETNAYVLGVGHGTTTSLNGREGSGLLWTSDVEGLNLRIYKAVPESGSLTMINSFNVPGSMKFGRPVFGDGTCYVASNLGYIYGLGSPVNLPLNCTAPSTFGTVNLGEKSAPQTVSCIANINTQVTNVDLLGNTNFVFSGLPTFPPQVGPLSSSAVVNTTNSQLGFSISTPVKLIGTGNSKLPLLLISPNTVSFSGIITGQMPDGVNQTAVLQNLGNSTLTISSLLFSVEGETGPWIQPNSTSSGDKAIGPYTLYDLPKTIAPQTSAYIPVNFNPKTNGNSKVFMQVNSDGGNGVLDIIGTSSTTPKLLIEFQSPDGQSWVNYTSGVPFTFGNVFQGTTVTRKMRFTNIGGANAAALSVTVSKPPYGVQGIVGAANNVDLAEGTVLQSGQSATADLYCAVPRSQVNVDSYNGTAQWTLNTGDPDLGKQFIQFFCNAVSEQLGPLAANGSALYRYSGCAKDNTPGRQLPKQIYGDMQDNTNGKCIAACSAAKYAIAATQYTSECWCGNTMPLVFVDEAQCSYRCTGAVNQTCGGNGEFRQGGQFMSLFSTTQALPNTGSPPPADDPAPVNPGPVNPGVQPQRIGNYTFAGCYSEGSNGRALNGKIRAQDTNTLDTCATFCSGFKYFGAEYGRECYCGDTLSSGSTMTGISQSDCNMGCAGNGTQLCGAGNRLSMYIYNPDGNYTVPSTTTTQPDTTTSPTSVAPTPTGPSVVQRAGTFAYSRCVTEANGMRALSGKAYFDDKLTVEMCASVCAGFSMMGVEYGRECYCGASTNTGSVNTTESDCSMLCGGNKFQYCGNGNRLNLYTLAPSRTSTAVTSTPSSIVSISTSSSIAATTSSASLLTASSATSSASDTSVSSSLSATSVSSSVSLTIGSSTSLSSSVSVSASSQASFTTSSSASLSTSASSPTVSSSSASLSTSLAVSSSSSSSSSLLSSSSSTSSLASSASSSLSVSSSVSDSSTSSVSATASSTSNLASSTSTSLTSTSSTATYVSTSSAVSISTSSTTPTSATSTVAPSSSTVVSSTTSTSSGPSVPTVSGYAYQGCYKEPSGKRGLSDKTFAYDSMTLESCAANCTDYAWFGVEYGRECYCGATVDSGANKTSGTTFNGACTKPCGGNNNQTCGDRSMFSLFYSSDPAKLNGPPKIVDGNANYTYYGCVAEPKTGRALLDRNGSYPSMTVPQCLTWAASKGYKYAGLEYSTECWGGNTLDSGAANKTNATCSMYCGGNQRTYCGGPSLLSLYITNSTLISSGTSS</sequence>
<proteinExistence type="predicted"/>
<feature type="domain" description="WSC" evidence="4">
    <location>
        <begin position="1039"/>
        <end position="1132"/>
    </location>
</feature>
<evidence type="ECO:0000259" key="4">
    <source>
        <dbReference type="PROSITE" id="PS51212"/>
    </source>
</evidence>
<dbReference type="PROSITE" id="PS51212">
    <property type="entry name" value="WSC"/>
    <property type="match status" value="5"/>
</dbReference>
<accession>A0ABR1TYY7</accession>
<feature type="signal peptide" evidence="3">
    <location>
        <begin position="1"/>
        <end position="25"/>
    </location>
</feature>
<keyword evidence="1" id="KW-0677">Repeat</keyword>
<feature type="domain" description="WSC" evidence="4">
    <location>
        <begin position="906"/>
        <end position="1005"/>
    </location>
</feature>
<evidence type="ECO:0000256" key="2">
    <source>
        <dbReference type="SAM" id="MobiDB-lite"/>
    </source>
</evidence>
<feature type="region of interest" description="Disordered" evidence="2">
    <location>
        <begin position="1140"/>
        <end position="1162"/>
    </location>
</feature>
<evidence type="ECO:0000256" key="1">
    <source>
        <dbReference type="ARBA" id="ARBA00022737"/>
    </source>
</evidence>
<evidence type="ECO:0000256" key="3">
    <source>
        <dbReference type="SAM" id="SignalP"/>
    </source>
</evidence>
<keyword evidence="3" id="KW-0732">Signal</keyword>
<feature type="region of interest" description="Disordered" evidence="2">
    <location>
        <begin position="1006"/>
        <end position="1026"/>
    </location>
</feature>
<feature type="compositionally biased region" description="Pro residues" evidence="2">
    <location>
        <begin position="1012"/>
        <end position="1026"/>
    </location>
</feature>
<evidence type="ECO:0000313" key="6">
    <source>
        <dbReference type="Proteomes" id="UP001444661"/>
    </source>
</evidence>
<dbReference type="EMBL" id="JAQQWK010000002">
    <property type="protein sequence ID" value="KAK8051837.1"/>
    <property type="molecule type" value="Genomic_DNA"/>
</dbReference>
<feature type="domain" description="WSC" evidence="4">
    <location>
        <begin position="1494"/>
        <end position="1589"/>
    </location>
</feature>
<feature type="region of interest" description="Disordered" evidence="2">
    <location>
        <begin position="1455"/>
        <end position="1489"/>
    </location>
</feature>
<feature type="domain" description="WSC" evidence="4">
    <location>
        <begin position="1606"/>
        <end position="1699"/>
    </location>
</feature>
<dbReference type="PANTHER" id="PTHR45964:SF5">
    <property type="entry name" value="WSCD FAMILY MEMBER CG9164"/>
    <property type="match status" value="1"/>
</dbReference>
<feature type="chain" id="PRO_5045323944" evidence="3">
    <location>
        <begin position="26"/>
        <end position="1709"/>
    </location>
</feature>
<dbReference type="PANTHER" id="PTHR45964">
    <property type="entry name" value="WSCD FAMILY MEMBER CG9164"/>
    <property type="match status" value="1"/>
</dbReference>
<name>A0ABR1TYY7_9PEZI</name>